<keyword evidence="3" id="KW-0812">Transmembrane</keyword>
<dbReference type="Pfam" id="PF01553">
    <property type="entry name" value="Acyltransferase"/>
    <property type="match status" value="1"/>
</dbReference>
<dbReference type="RefSeq" id="WP_095086585.1">
    <property type="nucleotide sequence ID" value="NZ_BMDM01000003.1"/>
</dbReference>
<evidence type="ECO:0000313" key="6">
    <source>
        <dbReference type="Proteomes" id="UP000242084"/>
    </source>
</evidence>
<evidence type="ECO:0000256" key="2">
    <source>
        <dbReference type="ARBA" id="ARBA00023315"/>
    </source>
</evidence>
<dbReference type="SMART" id="SM00563">
    <property type="entry name" value="PlsC"/>
    <property type="match status" value="1"/>
</dbReference>
<dbReference type="EMBL" id="LT906462">
    <property type="protein sequence ID" value="SNV60150.1"/>
    <property type="molecule type" value="Genomic_DNA"/>
</dbReference>
<dbReference type="CDD" id="cd07989">
    <property type="entry name" value="LPLAT_AGPAT-like"/>
    <property type="match status" value="1"/>
</dbReference>
<evidence type="ECO:0000259" key="4">
    <source>
        <dbReference type="SMART" id="SM00563"/>
    </source>
</evidence>
<keyword evidence="3" id="KW-1133">Transmembrane helix</keyword>
<feature type="domain" description="Phospholipid/glycerol acyltransferase" evidence="4">
    <location>
        <begin position="35"/>
        <end position="156"/>
    </location>
</feature>
<dbReference type="Proteomes" id="UP000242084">
    <property type="component" value="Chromosome 1"/>
</dbReference>
<evidence type="ECO:0000313" key="5">
    <source>
        <dbReference type="EMBL" id="SNV60150.1"/>
    </source>
</evidence>
<reference evidence="5 6" key="1">
    <citation type="submission" date="2017-06" db="EMBL/GenBank/DDBJ databases">
        <authorList>
            <consortium name="Pathogen Informatics"/>
        </authorList>
    </citation>
    <scope>NUCLEOTIDE SEQUENCE [LARGE SCALE GENOMIC DNA]</scope>
    <source>
        <strain evidence="5 6">NCTC13839</strain>
    </source>
</reference>
<evidence type="ECO:0000256" key="3">
    <source>
        <dbReference type="SAM" id="Phobius"/>
    </source>
</evidence>
<dbReference type="PANTHER" id="PTHR10434">
    <property type="entry name" value="1-ACYL-SN-GLYCEROL-3-PHOSPHATE ACYLTRANSFERASE"/>
    <property type="match status" value="1"/>
</dbReference>
<dbReference type="SUPFAM" id="SSF69593">
    <property type="entry name" value="Glycerol-3-phosphate (1)-acyltransferase"/>
    <property type="match status" value="1"/>
</dbReference>
<keyword evidence="2 5" id="KW-0012">Acyltransferase</keyword>
<gene>
    <name evidence="5" type="ORF">SAMEA4384403_00621</name>
</gene>
<dbReference type="OrthoDB" id="9803035at2"/>
<keyword evidence="3" id="KW-0472">Membrane</keyword>
<dbReference type="AlphaFoldDB" id="A0A239YN20"/>
<evidence type="ECO:0000256" key="1">
    <source>
        <dbReference type="ARBA" id="ARBA00022679"/>
    </source>
</evidence>
<dbReference type="PANTHER" id="PTHR10434:SF11">
    <property type="entry name" value="1-ACYL-SN-GLYCEROL-3-PHOSPHATE ACYLTRANSFERASE"/>
    <property type="match status" value="1"/>
</dbReference>
<name>A0A239YN20_9STAP</name>
<organism evidence="5 6">
    <name type="scientific">Mammaliicoccus stepanovicii</name>
    <dbReference type="NCBI Taxonomy" id="643214"/>
    <lineage>
        <taxon>Bacteria</taxon>
        <taxon>Bacillati</taxon>
        <taxon>Bacillota</taxon>
        <taxon>Bacilli</taxon>
        <taxon>Bacillales</taxon>
        <taxon>Staphylococcaceae</taxon>
        <taxon>Mammaliicoccus</taxon>
    </lineage>
</organism>
<sequence>MLRHIIFTFIIRPIILIVLGLNIRRREWLPKKGPIVIIANHNSHLDTLVLLSLFQGKGFKKARPVAAGDYFLKNKLLKWFSVNIMRIIPIERRMTRDIKGLFEPIVEALDEGSIIILYPEGSRGEPEKLSKYKSGIYYLMRERPNIPIQPLFLHGLGKSLPKGSKLFVPFFVDIFVGRPFLFNENRKAFMDELNERMDALRNEGDFKEW</sequence>
<dbReference type="GO" id="GO:0003841">
    <property type="term" value="F:1-acylglycerol-3-phosphate O-acyltransferase activity"/>
    <property type="evidence" value="ECO:0007669"/>
    <property type="project" value="TreeGrafter"/>
</dbReference>
<dbReference type="InterPro" id="IPR002123">
    <property type="entry name" value="Plipid/glycerol_acylTrfase"/>
</dbReference>
<protein>
    <submittedName>
        <fullName evidence="5">2-acyl-glycerophospho-ethanolamine acyltransferase</fullName>
    </submittedName>
</protein>
<feature type="transmembrane region" description="Helical" evidence="3">
    <location>
        <begin position="6"/>
        <end position="23"/>
    </location>
</feature>
<keyword evidence="1 5" id="KW-0808">Transferase</keyword>
<dbReference type="GO" id="GO:0006654">
    <property type="term" value="P:phosphatidic acid biosynthetic process"/>
    <property type="evidence" value="ECO:0007669"/>
    <property type="project" value="TreeGrafter"/>
</dbReference>
<proteinExistence type="predicted"/>
<accession>A0A239YN20</accession>
<dbReference type="KEGG" id="sste:SAMEA4384403_0621"/>
<keyword evidence="6" id="KW-1185">Reference proteome</keyword>